<dbReference type="SUPFAM" id="SSF89957">
    <property type="entry name" value="MTH1187/YkoF-like"/>
    <property type="match status" value="1"/>
</dbReference>
<evidence type="ECO:0000256" key="1">
    <source>
        <dbReference type="ARBA" id="ARBA00010272"/>
    </source>
</evidence>
<name>A0A133V6E9_9EURY</name>
<proteinExistence type="inferred from homology"/>
<dbReference type="GO" id="GO:0005829">
    <property type="term" value="C:cytosol"/>
    <property type="evidence" value="ECO:0007669"/>
    <property type="project" value="TreeGrafter"/>
</dbReference>
<evidence type="ECO:0000313" key="3">
    <source>
        <dbReference type="EMBL" id="KXB02020.1"/>
    </source>
</evidence>
<dbReference type="AlphaFoldDB" id="A0A133V6E9"/>
<accession>A0A133V6E9</accession>
<gene>
    <name evidence="3" type="ORF">AKJ44_01590</name>
</gene>
<evidence type="ECO:0000313" key="4">
    <source>
        <dbReference type="Proteomes" id="UP000070035"/>
    </source>
</evidence>
<reference evidence="3 4" key="1">
    <citation type="journal article" date="2016" name="Sci. Rep.">
        <title>Metabolic traits of an uncultured archaeal lineage -MSBL1- from brine pools of the Red Sea.</title>
        <authorList>
            <person name="Mwirichia R."/>
            <person name="Alam I."/>
            <person name="Rashid M."/>
            <person name="Vinu M."/>
            <person name="Ba-Alawi W."/>
            <person name="Anthony Kamau A."/>
            <person name="Kamanda Ngugi D."/>
            <person name="Goker M."/>
            <person name="Klenk H.P."/>
            <person name="Bajic V."/>
            <person name="Stingl U."/>
        </authorList>
    </citation>
    <scope>NUCLEOTIDE SEQUENCE [LARGE SCALE GENOMIC DNA]</scope>
    <source>
        <strain evidence="3">SCGC-AAA261F17</strain>
    </source>
</reference>
<dbReference type="InterPro" id="IPR002767">
    <property type="entry name" value="Thiamine_BP"/>
</dbReference>
<dbReference type="Gene3D" id="3.30.70.930">
    <property type="match status" value="1"/>
</dbReference>
<comment type="caution">
    <text evidence="3">The sequence shown here is derived from an EMBL/GenBank/DDBJ whole genome shotgun (WGS) entry which is preliminary data.</text>
</comment>
<feature type="domain" description="Thiamine-binding protein" evidence="2">
    <location>
        <begin position="4"/>
        <end position="94"/>
    </location>
</feature>
<dbReference type="NCBIfam" id="TIGR00106">
    <property type="entry name" value="MTH1187 family thiamine-binding protein"/>
    <property type="match status" value="1"/>
</dbReference>
<dbReference type="PANTHER" id="PTHR33777">
    <property type="entry name" value="UPF0045 PROTEIN ECM15"/>
    <property type="match status" value="1"/>
</dbReference>
<dbReference type="InterPro" id="IPR029756">
    <property type="entry name" value="MTH1187/YkoF-like"/>
</dbReference>
<dbReference type="PANTHER" id="PTHR33777:SF1">
    <property type="entry name" value="UPF0045 PROTEIN ECM15"/>
    <property type="match status" value="1"/>
</dbReference>
<keyword evidence="4" id="KW-1185">Reference proteome</keyword>
<dbReference type="Pfam" id="PF01910">
    <property type="entry name" value="Thiamine_BP"/>
    <property type="match status" value="1"/>
</dbReference>
<comment type="similarity">
    <text evidence="1">Belongs to the UPF0045 family.</text>
</comment>
<sequence>MIIAELKIVPLGVSGTSLSSYVSKAVKEIKNSGVEYQVHATGTVIEAPSVEKVLKVTRKAHKAVLEAGAPRAITTLTFDERTDKEEKMSDRVKKSPSKIVKIHL</sequence>
<dbReference type="Proteomes" id="UP000070035">
    <property type="component" value="Unassembled WGS sequence"/>
</dbReference>
<organism evidence="3 4">
    <name type="scientific">candidate division MSBL1 archaeon SCGC-AAA261F17</name>
    <dbReference type="NCBI Taxonomy" id="1698274"/>
    <lineage>
        <taxon>Archaea</taxon>
        <taxon>Methanobacteriati</taxon>
        <taxon>Methanobacteriota</taxon>
        <taxon>candidate division MSBL1</taxon>
    </lineage>
</organism>
<evidence type="ECO:0000259" key="2">
    <source>
        <dbReference type="Pfam" id="PF01910"/>
    </source>
</evidence>
<protein>
    <recommendedName>
        <fullName evidence="2">Thiamine-binding protein domain-containing protein</fullName>
    </recommendedName>
</protein>
<dbReference type="InterPro" id="IPR051614">
    <property type="entry name" value="UPF0045_domain"/>
</dbReference>
<dbReference type="EMBL" id="LHXY01000016">
    <property type="protein sequence ID" value="KXB02020.1"/>
    <property type="molecule type" value="Genomic_DNA"/>
</dbReference>